<dbReference type="HAMAP" id="MF_00775">
    <property type="entry name" value="UPF0311"/>
    <property type="match status" value="1"/>
</dbReference>
<dbReference type="RefSeq" id="WP_284273880.1">
    <property type="nucleotide sequence ID" value="NZ_BSOW01000038.1"/>
</dbReference>
<evidence type="ECO:0000313" key="3">
    <source>
        <dbReference type="Proteomes" id="UP001156905"/>
    </source>
</evidence>
<reference evidence="3" key="1">
    <citation type="journal article" date="2019" name="Int. J. Syst. Evol. Microbiol.">
        <title>The Global Catalogue of Microorganisms (GCM) 10K type strain sequencing project: providing services to taxonomists for standard genome sequencing and annotation.</title>
        <authorList>
            <consortium name="The Broad Institute Genomics Platform"/>
            <consortium name="The Broad Institute Genome Sequencing Center for Infectious Disease"/>
            <person name="Wu L."/>
            <person name="Ma J."/>
        </authorList>
    </citation>
    <scope>NUCLEOTIDE SEQUENCE [LARGE SCALE GENOMIC DNA]</scope>
    <source>
        <strain evidence="3">NBRC 102520</strain>
    </source>
</reference>
<sequence length="163" mass="17627">MLAIPTDLPPSLLALQTRPLFVMHMDVQPYQIIGGAPGAFRRVGVVPGGIFEGERLSGKVLPGGNDWQTVRSDGSTLLEVRLVLEAVNGAMIGMTYKGLRHGPAAIIERVNKGEDVDPSTYYFRTNPTFETAAPAHDWLNGIIAVGVGYRTPSGVFYSLFEVL</sequence>
<dbReference type="PANTHER" id="PTHR37315">
    <property type="entry name" value="UPF0311 PROTEIN BLR7842"/>
    <property type="match status" value="1"/>
</dbReference>
<accession>A0ABQ6B8T6</accession>
<keyword evidence="3" id="KW-1185">Reference proteome</keyword>
<evidence type="ECO:0000313" key="2">
    <source>
        <dbReference type="EMBL" id="GLR90809.1"/>
    </source>
</evidence>
<evidence type="ECO:0000256" key="1">
    <source>
        <dbReference type="HAMAP-Rule" id="MF_00775"/>
    </source>
</evidence>
<protein>
    <recommendedName>
        <fullName evidence="1">UPF0311 protein GCM10007857_75250</fullName>
    </recommendedName>
</protein>
<dbReference type="Pfam" id="PF11578">
    <property type="entry name" value="DUF3237"/>
    <property type="match status" value="1"/>
</dbReference>
<dbReference type="EMBL" id="BSOW01000038">
    <property type="protein sequence ID" value="GLR90809.1"/>
    <property type="molecule type" value="Genomic_DNA"/>
</dbReference>
<gene>
    <name evidence="2" type="ORF">GCM10007857_75250</name>
</gene>
<comment type="similarity">
    <text evidence="1">Belongs to the UPF0311 family.</text>
</comment>
<dbReference type="Proteomes" id="UP001156905">
    <property type="component" value="Unassembled WGS sequence"/>
</dbReference>
<dbReference type="PANTHER" id="PTHR37315:SF1">
    <property type="entry name" value="UPF0311 PROTEIN BLR7842"/>
    <property type="match status" value="1"/>
</dbReference>
<organism evidence="2 3">
    <name type="scientific">Bradyrhizobium iriomotense</name>
    <dbReference type="NCBI Taxonomy" id="441950"/>
    <lineage>
        <taxon>Bacteria</taxon>
        <taxon>Pseudomonadati</taxon>
        <taxon>Pseudomonadota</taxon>
        <taxon>Alphaproteobacteria</taxon>
        <taxon>Hyphomicrobiales</taxon>
        <taxon>Nitrobacteraceae</taxon>
        <taxon>Bradyrhizobium</taxon>
    </lineage>
</organism>
<proteinExistence type="inferred from homology"/>
<dbReference type="InterPro" id="IPR020915">
    <property type="entry name" value="UPF0311"/>
</dbReference>
<dbReference type="Gene3D" id="2.40.160.20">
    <property type="match status" value="1"/>
</dbReference>
<comment type="caution">
    <text evidence="2">The sequence shown here is derived from an EMBL/GenBank/DDBJ whole genome shotgun (WGS) entry which is preliminary data.</text>
</comment>
<name>A0ABQ6B8T6_9BRAD</name>